<sequence length="268" mass="30955">MKLGPQIINHGFTMREAGQRVQPNLNRSTVASVFWILRNENRVERYPSSGGHRRVFSTEQEVAIVNMVLANNEMSLREVQTRVIQDHDIFNNINAVSLATINRVLHRHQVTVKQLYTVPFERNSDRVKEIRCRYVLRIMELEANSAPHMFIYVDEAGFNLSKVRRRVQIVVFGSCLWQVDTTAGKQDCHCWVSFFSSFKSTYFTDLRRNSREEKKTETLSLLSTCSRRLHLAESRNEVGGAGGALEPALQLDRVKLKEEQRGSPDYLR</sequence>
<dbReference type="SUPFAM" id="SSF46689">
    <property type="entry name" value="Homeodomain-like"/>
    <property type="match status" value="1"/>
</dbReference>
<dbReference type="EMBL" id="JAINUF010000003">
    <property type="protein sequence ID" value="KAJ8368710.1"/>
    <property type="molecule type" value="Genomic_DNA"/>
</dbReference>
<organism evidence="1 2">
    <name type="scientific">Synaphobranchus kaupii</name>
    <name type="common">Kaup's arrowtooth eel</name>
    <dbReference type="NCBI Taxonomy" id="118154"/>
    <lineage>
        <taxon>Eukaryota</taxon>
        <taxon>Metazoa</taxon>
        <taxon>Chordata</taxon>
        <taxon>Craniata</taxon>
        <taxon>Vertebrata</taxon>
        <taxon>Euteleostomi</taxon>
        <taxon>Actinopterygii</taxon>
        <taxon>Neopterygii</taxon>
        <taxon>Teleostei</taxon>
        <taxon>Anguilliformes</taxon>
        <taxon>Synaphobranchidae</taxon>
        <taxon>Synaphobranchus</taxon>
    </lineage>
</organism>
<evidence type="ECO:0000313" key="1">
    <source>
        <dbReference type="EMBL" id="KAJ8368710.1"/>
    </source>
</evidence>
<dbReference type="InterPro" id="IPR009057">
    <property type="entry name" value="Homeodomain-like_sf"/>
</dbReference>
<dbReference type="Proteomes" id="UP001152622">
    <property type="component" value="Chromosome 3"/>
</dbReference>
<name>A0A9Q1FWV4_SYNKA</name>
<accession>A0A9Q1FWV4</accession>
<comment type="caution">
    <text evidence="1">The sequence shown here is derived from an EMBL/GenBank/DDBJ whole genome shotgun (WGS) entry which is preliminary data.</text>
</comment>
<keyword evidence="2" id="KW-1185">Reference proteome</keyword>
<evidence type="ECO:0008006" key="3">
    <source>
        <dbReference type="Google" id="ProtNLM"/>
    </source>
</evidence>
<evidence type="ECO:0000313" key="2">
    <source>
        <dbReference type="Proteomes" id="UP001152622"/>
    </source>
</evidence>
<reference evidence="1" key="1">
    <citation type="journal article" date="2023" name="Science">
        <title>Genome structures resolve the early diversification of teleost fishes.</title>
        <authorList>
            <person name="Parey E."/>
            <person name="Louis A."/>
            <person name="Montfort J."/>
            <person name="Bouchez O."/>
            <person name="Roques C."/>
            <person name="Iampietro C."/>
            <person name="Lluch J."/>
            <person name="Castinel A."/>
            <person name="Donnadieu C."/>
            <person name="Desvignes T."/>
            <person name="Floi Bucao C."/>
            <person name="Jouanno E."/>
            <person name="Wen M."/>
            <person name="Mejri S."/>
            <person name="Dirks R."/>
            <person name="Jansen H."/>
            <person name="Henkel C."/>
            <person name="Chen W.J."/>
            <person name="Zahm M."/>
            <person name="Cabau C."/>
            <person name="Klopp C."/>
            <person name="Thompson A.W."/>
            <person name="Robinson-Rechavi M."/>
            <person name="Braasch I."/>
            <person name="Lecointre G."/>
            <person name="Bobe J."/>
            <person name="Postlethwait J.H."/>
            <person name="Berthelot C."/>
            <person name="Roest Crollius H."/>
            <person name="Guiguen Y."/>
        </authorList>
    </citation>
    <scope>NUCLEOTIDE SEQUENCE</scope>
    <source>
        <strain evidence="1">WJC10195</strain>
    </source>
</reference>
<proteinExistence type="predicted"/>
<protein>
    <recommendedName>
        <fullName evidence="3">Transposase</fullName>
    </recommendedName>
</protein>
<dbReference type="AlphaFoldDB" id="A0A9Q1FWV4"/>
<dbReference type="OrthoDB" id="8939043at2759"/>
<gene>
    <name evidence="1" type="ORF">SKAU_G00087380</name>
</gene>